<keyword evidence="2" id="KW-0227">DNA damage</keyword>
<dbReference type="Gene3D" id="1.10.340.30">
    <property type="entry name" value="Hypothetical protein, domain 2"/>
    <property type="match status" value="1"/>
</dbReference>
<dbReference type="Proteomes" id="UP000242757">
    <property type="component" value="Unassembled WGS sequence"/>
</dbReference>
<evidence type="ECO:0000256" key="1">
    <source>
        <dbReference type="ARBA" id="ARBA00022723"/>
    </source>
</evidence>
<dbReference type="EMBL" id="NBIM01000009">
    <property type="protein sequence ID" value="OXY80525.1"/>
    <property type="molecule type" value="Genomic_DNA"/>
</dbReference>
<evidence type="ECO:0000256" key="4">
    <source>
        <dbReference type="ARBA" id="ARBA00022833"/>
    </source>
</evidence>
<proteinExistence type="predicted"/>
<evidence type="ECO:0000256" key="2">
    <source>
        <dbReference type="ARBA" id="ARBA00022763"/>
    </source>
</evidence>
<dbReference type="AlphaFoldDB" id="A0A233RAW2"/>
<dbReference type="InterPro" id="IPR004597">
    <property type="entry name" value="Tag"/>
</dbReference>
<dbReference type="InterPro" id="IPR005019">
    <property type="entry name" value="Adenine_glyco"/>
</dbReference>
<keyword evidence="3" id="KW-0378">Hydrolase</keyword>
<evidence type="ECO:0000256" key="5">
    <source>
        <dbReference type="ARBA" id="ARBA00023204"/>
    </source>
</evidence>
<dbReference type="InterPro" id="IPR052891">
    <property type="entry name" value="DNA-3mA_glycosylase"/>
</dbReference>
<dbReference type="NCBIfam" id="TIGR00624">
    <property type="entry name" value="tag"/>
    <property type="match status" value="1"/>
</dbReference>
<dbReference type="OrthoDB" id="9807664at2"/>
<dbReference type="GO" id="GO:0046872">
    <property type="term" value="F:metal ion binding"/>
    <property type="evidence" value="ECO:0007669"/>
    <property type="project" value="UniProtKB-KW"/>
</dbReference>
<feature type="binding site" evidence="9">
    <location>
        <position position="176"/>
    </location>
    <ligand>
        <name>Zn(2+)</name>
        <dbReference type="ChEBI" id="CHEBI:29105"/>
    </ligand>
</feature>
<dbReference type="SUPFAM" id="SSF48150">
    <property type="entry name" value="DNA-glycosylase"/>
    <property type="match status" value="1"/>
</dbReference>
<feature type="binding site" evidence="9">
    <location>
        <position position="180"/>
    </location>
    <ligand>
        <name>Zn(2+)</name>
        <dbReference type="ChEBI" id="CHEBI:29105"/>
    </ligand>
</feature>
<dbReference type="GO" id="GO:0006284">
    <property type="term" value="P:base-excision repair"/>
    <property type="evidence" value="ECO:0007669"/>
    <property type="project" value="InterPro"/>
</dbReference>
<evidence type="ECO:0000256" key="6">
    <source>
        <dbReference type="ARBA" id="ARBA00052558"/>
    </source>
</evidence>
<dbReference type="RefSeq" id="WP_094201925.1">
    <property type="nucleotide sequence ID" value="NZ_NBIM01000009.1"/>
</dbReference>
<organism evidence="10 11">
    <name type="scientific">Oceanimonas doudoroffii</name>
    <dbReference type="NCBI Taxonomy" id="84158"/>
    <lineage>
        <taxon>Bacteria</taxon>
        <taxon>Pseudomonadati</taxon>
        <taxon>Pseudomonadota</taxon>
        <taxon>Gammaproteobacteria</taxon>
        <taxon>Aeromonadales</taxon>
        <taxon>Aeromonadaceae</taxon>
        <taxon>Oceanimonas</taxon>
    </lineage>
</organism>
<keyword evidence="5" id="KW-0234">DNA repair</keyword>
<protein>
    <recommendedName>
        <fullName evidence="8">DNA-3-methyladenine glycosylase I</fullName>
        <ecNumber evidence="8">3.2.2.20</ecNumber>
    </recommendedName>
</protein>
<dbReference type="PANTHER" id="PTHR30037:SF4">
    <property type="entry name" value="DNA-3-METHYLADENINE GLYCOSYLASE I"/>
    <property type="match status" value="1"/>
</dbReference>
<comment type="catalytic activity">
    <reaction evidence="6">
        <text>Hydrolysis of alkylated DNA, releasing 3-methyladenine.</text>
        <dbReference type="EC" id="3.2.2.20"/>
    </reaction>
</comment>
<dbReference type="InterPro" id="IPR011257">
    <property type="entry name" value="DNA_glycosylase"/>
</dbReference>
<evidence type="ECO:0000256" key="7">
    <source>
        <dbReference type="ARBA" id="ARBA00057608"/>
    </source>
</evidence>
<evidence type="ECO:0000256" key="9">
    <source>
        <dbReference type="PIRSR" id="PIRSR604597-1"/>
    </source>
</evidence>
<sequence length="189" mass="21382">MVQRCAWVNQDPRYIDYHDHEWGVPERDGRALFEKLCLDGQQAGLSWFVILCKIPAYREAFAGFEPARLAGFTEQDVERLMQNAGIVRNRRKIESIITNARAYLAMEEEGIDFSRWLWAFVGGQPVINHWAESAAVPATTPESDAMARALKKRGFAFVGSTTCYAFMQATGMVNDHLLTCHCHPANVSR</sequence>
<keyword evidence="4 9" id="KW-0862">Zinc</keyword>
<dbReference type="FunFam" id="1.10.340.30:FF:000009">
    <property type="entry name" value="DNA-3-methyladenine glycosylase I"/>
    <property type="match status" value="1"/>
</dbReference>
<dbReference type="Pfam" id="PF03352">
    <property type="entry name" value="Adenine_glyco"/>
    <property type="match status" value="1"/>
</dbReference>
<name>A0A233RAW2_9GAMM</name>
<dbReference type="GO" id="GO:0008725">
    <property type="term" value="F:DNA-3-methyladenine glycosylase activity"/>
    <property type="evidence" value="ECO:0007669"/>
    <property type="project" value="UniProtKB-EC"/>
</dbReference>
<evidence type="ECO:0000256" key="8">
    <source>
        <dbReference type="ARBA" id="ARBA00066766"/>
    </source>
</evidence>
<dbReference type="PANTHER" id="PTHR30037">
    <property type="entry name" value="DNA-3-METHYLADENINE GLYCOSYLASE 1"/>
    <property type="match status" value="1"/>
</dbReference>
<evidence type="ECO:0000313" key="11">
    <source>
        <dbReference type="Proteomes" id="UP000242757"/>
    </source>
</evidence>
<evidence type="ECO:0000256" key="3">
    <source>
        <dbReference type="ARBA" id="ARBA00022801"/>
    </source>
</evidence>
<accession>A0A233RAW2</accession>
<keyword evidence="1 9" id="KW-0479">Metal-binding</keyword>
<keyword evidence="11" id="KW-1185">Reference proteome</keyword>
<reference evidence="10 11" key="1">
    <citation type="submission" date="2017-08" db="EMBL/GenBank/DDBJ databases">
        <title>A Genome Sequence of Oceanimonas doudoroffii ATCC 27123T.</title>
        <authorList>
            <person name="Brennan M.A."/>
            <person name="Maclea K.S."/>
            <person name="Mcclelland W.D."/>
            <person name="Trachtenberg A.M."/>
        </authorList>
    </citation>
    <scope>NUCLEOTIDE SEQUENCE [LARGE SCALE GENOMIC DNA]</scope>
    <source>
        <strain evidence="10 11">ATCC 27123</strain>
    </source>
</reference>
<comment type="function">
    <text evidence="7">Hydrolysis of the deoxyribose N-glycosidic bond to excise 3-methyladenine from the damaged DNA polymer formed by alkylation lesions.</text>
</comment>
<feature type="binding site" evidence="9">
    <location>
        <position position="18"/>
    </location>
    <ligand>
        <name>Zn(2+)</name>
        <dbReference type="ChEBI" id="CHEBI:29105"/>
    </ligand>
</feature>
<evidence type="ECO:0000313" key="10">
    <source>
        <dbReference type="EMBL" id="OXY80525.1"/>
    </source>
</evidence>
<feature type="binding site" evidence="9">
    <location>
        <position position="5"/>
    </location>
    <ligand>
        <name>Zn(2+)</name>
        <dbReference type="ChEBI" id="CHEBI:29105"/>
    </ligand>
</feature>
<gene>
    <name evidence="10" type="ORF">B6S08_16575</name>
</gene>
<dbReference type="EC" id="3.2.2.20" evidence="8"/>
<comment type="caution">
    <text evidence="10">The sequence shown here is derived from an EMBL/GenBank/DDBJ whole genome shotgun (WGS) entry which is preliminary data.</text>
</comment>